<keyword evidence="3" id="KW-1185">Reference proteome</keyword>
<sequence length="76" mass="8366">MQSLVRSIIVFGICGLVAIMAAIMLQYGDVYGFIVSHLKWIVSLTLWGSSSSAFLVHYRPVLACILSILAIVPLLW</sequence>
<dbReference type="STRING" id="1121390.SAMN02746041_03283"/>
<dbReference type="EMBL" id="FWXF01000040">
    <property type="protein sequence ID" value="SMC28588.1"/>
    <property type="molecule type" value="Genomic_DNA"/>
</dbReference>
<feature type="transmembrane region" description="Helical" evidence="1">
    <location>
        <begin position="7"/>
        <end position="25"/>
    </location>
</feature>
<dbReference type="AlphaFoldDB" id="A0A1W1XYJ9"/>
<evidence type="ECO:0000313" key="3">
    <source>
        <dbReference type="Proteomes" id="UP000192783"/>
    </source>
</evidence>
<dbReference type="Proteomes" id="UP000192783">
    <property type="component" value="Unassembled WGS sequence"/>
</dbReference>
<name>A0A1W1XYJ9_9BACT</name>
<evidence type="ECO:0000313" key="2">
    <source>
        <dbReference type="EMBL" id="SMC28588.1"/>
    </source>
</evidence>
<reference evidence="2 3" key="1">
    <citation type="submission" date="2017-04" db="EMBL/GenBank/DDBJ databases">
        <authorList>
            <person name="Afonso C.L."/>
            <person name="Miller P.J."/>
            <person name="Scott M.A."/>
            <person name="Spackman E."/>
            <person name="Goraichik I."/>
            <person name="Dimitrov K.M."/>
            <person name="Suarez D.L."/>
            <person name="Swayne D.E."/>
        </authorList>
    </citation>
    <scope>NUCLEOTIDE SEQUENCE [LARGE SCALE GENOMIC DNA]</scope>
    <source>
        <strain evidence="2 3">DSM 13146</strain>
    </source>
</reference>
<organism evidence="2 3">
    <name type="scientific">Desulfacinum hydrothermale DSM 13146</name>
    <dbReference type="NCBI Taxonomy" id="1121390"/>
    <lineage>
        <taxon>Bacteria</taxon>
        <taxon>Pseudomonadati</taxon>
        <taxon>Thermodesulfobacteriota</taxon>
        <taxon>Syntrophobacteria</taxon>
        <taxon>Syntrophobacterales</taxon>
        <taxon>Syntrophobacteraceae</taxon>
        <taxon>Desulfacinum</taxon>
    </lineage>
</organism>
<keyword evidence="1" id="KW-1133">Transmembrane helix</keyword>
<proteinExistence type="predicted"/>
<keyword evidence="1" id="KW-0812">Transmembrane</keyword>
<gene>
    <name evidence="2" type="ORF">SAMN02746041_03283</name>
</gene>
<feature type="transmembrane region" description="Helical" evidence="1">
    <location>
        <begin position="56"/>
        <end position="75"/>
    </location>
</feature>
<accession>A0A1W1XYJ9</accession>
<keyword evidence="1" id="KW-0472">Membrane</keyword>
<protein>
    <submittedName>
        <fullName evidence="2">Uncharacterized protein</fullName>
    </submittedName>
</protein>
<evidence type="ECO:0000256" key="1">
    <source>
        <dbReference type="SAM" id="Phobius"/>
    </source>
</evidence>